<dbReference type="InterPro" id="IPR051164">
    <property type="entry name" value="NmrA-like_oxidored"/>
</dbReference>
<dbReference type="CDD" id="cd05251">
    <property type="entry name" value="NmrA_like_SDR_a"/>
    <property type="match status" value="1"/>
</dbReference>
<evidence type="ECO:0000256" key="5">
    <source>
        <dbReference type="ARBA" id="ARBA00022857"/>
    </source>
</evidence>
<comment type="subcellular location">
    <subcellularLocation>
        <location evidence="2">Cytoplasm</location>
        <location evidence="2">Perinuclear region</location>
    </subcellularLocation>
    <subcellularLocation>
        <location evidence="1">Nucleus</location>
    </subcellularLocation>
</comment>
<dbReference type="Pfam" id="PF05368">
    <property type="entry name" value="NmrA"/>
    <property type="match status" value="1"/>
</dbReference>
<comment type="caution">
    <text evidence="9">The sequence shown here is derived from an EMBL/GenBank/DDBJ whole genome shotgun (WGS) entry which is preliminary data.</text>
</comment>
<keyword evidence="6" id="KW-0539">Nucleus</keyword>
<keyword evidence="10" id="KW-1185">Reference proteome</keyword>
<dbReference type="Gene3D" id="3.90.25.10">
    <property type="entry name" value="UDP-galactose 4-epimerase, domain 1"/>
    <property type="match status" value="1"/>
</dbReference>
<dbReference type="InterPro" id="IPR036291">
    <property type="entry name" value="NAD(P)-bd_dom_sf"/>
</dbReference>
<evidence type="ECO:0000256" key="2">
    <source>
        <dbReference type="ARBA" id="ARBA00004556"/>
    </source>
</evidence>
<organism evidence="9 10">
    <name type="scientific">Penicillium olsonii</name>
    <dbReference type="NCBI Taxonomy" id="99116"/>
    <lineage>
        <taxon>Eukaryota</taxon>
        <taxon>Fungi</taxon>
        <taxon>Dikarya</taxon>
        <taxon>Ascomycota</taxon>
        <taxon>Pezizomycotina</taxon>
        <taxon>Eurotiomycetes</taxon>
        <taxon>Eurotiomycetidae</taxon>
        <taxon>Eurotiales</taxon>
        <taxon>Aspergillaceae</taxon>
        <taxon>Penicillium</taxon>
    </lineage>
</organism>
<proteinExistence type="inferred from homology"/>
<name>A0A9W4HBT4_PENOL</name>
<dbReference type="GO" id="GO:0005634">
    <property type="term" value="C:nucleus"/>
    <property type="evidence" value="ECO:0007669"/>
    <property type="project" value="UniProtKB-SubCell"/>
</dbReference>
<sequence>MTVNGCSPAIHSYLSIRGTLHAMSKLITVFGATGQQGGSVIRSILQDDILSKEFKIRGITRDTSKPAAQALLKQGVELVSADMNSKESLVKAIQGSHSVFLVTTPAWGVAGSDAELVHGKNVADVAKESDVQHLIFSSLLDVTKETAGRLKHVPHFDQKAQVEQYIRSIGVPATFILPGYFMGNYTSFGMLRKGDDGVYTLAYPIGQDSQFPLIDIASDMGKFVAASLKLRSETLGAQILAAAEYYTATRILAEYEEVTGRKTQFMQIDPETYKSFIPGPMGEEMLENHLFIEKPGYYNGRSLKESQDLLKKAGFQATSWKSFLEENKSTL</sequence>
<evidence type="ECO:0000256" key="3">
    <source>
        <dbReference type="ARBA" id="ARBA00006328"/>
    </source>
</evidence>
<dbReference type="SUPFAM" id="SSF51735">
    <property type="entry name" value="NAD(P)-binding Rossmann-fold domains"/>
    <property type="match status" value="1"/>
</dbReference>
<evidence type="ECO:0000313" key="9">
    <source>
        <dbReference type="EMBL" id="CAG7962128.1"/>
    </source>
</evidence>
<accession>A0A9W4HBT4</accession>
<dbReference type="FunFam" id="3.40.50.720:FF:000181">
    <property type="entry name" value="NmrA-like family domain-containing protein 1"/>
    <property type="match status" value="1"/>
</dbReference>
<keyword evidence="5" id="KW-0521">NADP</keyword>
<dbReference type="GO" id="GO:0048471">
    <property type="term" value="C:perinuclear region of cytoplasm"/>
    <property type="evidence" value="ECO:0007669"/>
    <property type="project" value="UniProtKB-SubCell"/>
</dbReference>
<reference evidence="9" key="1">
    <citation type="submission" date="2021-07" db="EMBL/GenBank/DDBJ databases">
        <authorList>
            <person name="Branca A.L. A."/>
        </authorList>
    </citation>
    <scope>NUCLEOTIDE SEQUENCE</scope>
</reference>
<protein>
    <recommendedName>
        <fullName evidence="7">NmrA-like family domain-containing protein 1</fullName>
    </recommendedName>
</protein>
<evidence type="ECO:0000256" key="4">
    <source>
        <dbReference type="ARBA" id="ARBA00022490"/>
    </source>
</evidence>
<evidence type="ECO:0000256" key="1">
    <source>
        <dbReference type="ARBA" id="ARBA00004123"/>
    </source>
</evidence>
<comment type="similarity">
    <text evidence="3">Belongs to the NmrA-type oxidoreductase family.</text>
</comment>
<evidence type="ECO:0000256" key="7">
    <source>
        <dbReference type="ARBA" id="ARBA00040296"/>
    </source>
</evidence>
<dbReference type="PANTHER" id="PTHR42748">
    <property type="entry name" value="NITROGEN METABOLITE REPRESSION PROTEIN NMRA FAMILY MEMBER"/>
    <property type="match status" value="1"/>
</dbReference>
<evidence type="ECO:0000259" key="8">
    <source>
        <dbReference type="Pfam" id="PF05368"/>
    </source>
</evidence>
<feature type="domain" description="NmrA-like" evidence="8">
    <location>
        <begin position="23"/>
        <end position="300"/>
    </location>
</feature>
<dbReference type="InterPro" id="IPR008030">
    <property type="entry name" value="NmrA-like"/>
</dbReference>
<dbReference type="EMBL" id="CAJVOS010000008">
    <property type="protein sequence ID" value="CAG7962128.1"/>
    <property type="molecule type" value="Genomic_DNA"/>
</dbReference>
<dbReference type="AlphaFoldDB" id="A0A9W4HBT4"/>
<dbReference type="Gene3D" id="3.40.50.720">
    <property type="entry name" value="NAD(P)-binding Rossmann-like Domain"/>
    <property type="match status" value="1"/>
</dbReference>
<evidence type="ECO:0000313" key="10">
    <source>
        <dbReference type="Proteomes" id="UP001153618"/>
    </source>
</evidence>
<gene>
    <name evidence="9" type="ORF">POLS_LOCUS786</name>
</gene>
<dbReference type="PANTHER" id="PTHR42748:SF31">
    <property type="entry name" value="NMRA-LIKE DOMAIN-CONTAINING PROTEIN-RELATED"/>
    <property type="match status" value="1"/>
</dbReference>
<keyword evidence="4" id="KW-0963">Cytoplasm</keyword>
<dbReference type="OrthoDB" id="3358371at2759"/>
<evidence type="ECO:0000256" key="6">
    <source>
        <dbReference type="ARBA" id="ARBA00023242"/>
    </source>
</evidence>
<dbReference type="Proteomes" id="UP001153618">
    <property type="component" value="Unassembled WGS sequence"/>
</dbReference>